<feature type="transmembrane region" description="Helical" evidence="1">
    <location>
        <begin position="116"/>
        <end position="143"/>
    </location>
</feature>
<feature type="transmembrane region" description="Helical" evidence="1">
    <location>
        <begin position="224"/>
        <end position="244"/>
    </location>
</feature>
<feature type="transmembrane region" description="Helical" evidence="1">
    <location>
        <begin position="155"/>
        <end position="175"/>
    </location>
</feature>
<reference evidence="3" key="1">
    <citation type="submission" date="2020-05" db="EMBL/GenBank/DDBJ databases">
        <title>Mycena genomes resolve the evolution of fungal bioluminescence.</title>
        <authorList>
            <person name="Tsai I.J."/>
        </authorList>
    </citation>
    <scope>NUCLEOTIDE SEQUENCE</scope>
    <source>
        <strain evidence="3">CCC161011</strain>
    </source>
</reference>
<protein>
    <recommendedName>
        <fullName evidence="2">DUF6534 domain-containing protein</fullName>
    </recommendedName>
</protein>
<name>A0A8H6XXE5_9AGAR</name>
<keyword evidence="4" id="KW-1185">Reference proteome</keyword>
<dbReference type="PANTHER" id="PTHR40465:SF1">
    <property type="entry name" value="DUF6534 DOMAIN-CONTAINING PROTEIN"/>
    <property type="match status" value="1"/>
</dbReference>
<feature type="domain" description="DUF6534" evidence="2">
    <location>
        <begin position="163"/>
        <end position="249"/>
    </location>
</feature>
<organism evidence="3 4">
    <name type="scientific">Mycena venus</name>
    <dbReference type="NCBI Taxonomy" id="2733690"/>
    <lineage>
        <taxon>Eukaryota</taxon>
        <taxon>Fungi</taxon>
        <taxon>Dikarya</taxon>
        <taxon>Basidiomycota</taxon>
        <taxon>Agaricomycotina</taxon>
        <taxon>Agaricomycetes</taxon>
        <taxon>Agaricomycetidae</taxon>
        <taxon>Agaricales</taxon>
        <taxon>Marasmiineae</taxon>
        <taxon>Mycenaceae</taxon>
        <taxon>Mycena</taxon>
    </lineage>
</organism>
<keyword evidence="1" id="KW-0472">Membrane</keyword>
<proteinExistence type="predicted"/>
<feature type="transmembrane region" description="Helical" evidence="1">
    <location>
        <begin position="45"/>
        <end position="63"/>
    </location>
</feature>
<feature type="transmembrane region" description="Helical" evidence="1">
    <location>
        <begin position="83"/>
        <end position="104"/>
    </location>
</feature>
<dbReference type="Pfam" id="PF20152">
    <property type="entry name" value="DUF6534"/>
    <property type="match status" value="1"/>
</dbReference>
<dbReference type="EMBL" id="JACAZI010000011">
    <property type="protein sequence ID" value="KAF7348917.1"/>
    <property type="molecule type" value="Genomic_DNA"/>
</dbReference>
<dbReference type="OrthoDB" id="3203775at2759"/>
<dbReference type="PANTHER" id="PTHR40465">
    <property type="entry name" value="CHROMOSOME 1, WHOLE GENOME SHOTGUN SEQUENCE"/>
    <property type="match status" value="1"/>
</dbReference>
<accession>A0A8H6XXE5</accession>
<dbReference type="Proteomes" id="UP000620124">
    <property type="component" value="Unassembled WGS sequence"/>
</dbReference>
<evidence type="ECO:0000313" key="4">
    <source>
        <dbReference type="Proteomes" id="UP000620124"/>
    </source>
</evidence>
<keyword evidence="1" id="KW-1133">Transmembrane helix</keyword>
<feature type="transmembrane region" description="Helical" evidence="1">
    <location>
        <begin position="12"/>
        <end position="33"/>
    </location>
</feature>
<keyword evidence="1" id="KW-0812">Transmembrane</keyword>
<comment type="caution">
    <text evidence="3">The sequence shown here is derived from an EMBL/GenBank/DDBJ whole genome shotgun (WGS) entry which is preliminary data.</text>
</comment>
<evidence type="ECO:0000256" key="1">
    <source>
        <dbReference type="SAM" id="Phobius"/>
    </source>
</evidence>
<sequence>MGIYDDPFGSILIGSWLASILAGLVLNQAYRYFAMYPTDPITRKAIVVCSMLLCGAALIADYANVYLPTVTFWGNTERVQKQYWPVPMYVTMNTCVGVIVNSYLIHRFYTLSKNIVICVVLSAFVILGFAGSILVAITIQMFSAFSARDKAEISALIWLISTATADISIAVALIWKLRTLKTGFKGTQSLINRLIIQTVQTGSTTSVVSIVTLVSYIIKNDSNVPTACCYLIGPLYLLTLFYNLNLRQHNLSLSGSGRSTSDGNGINDGMRMDGIHIHRVTVEAADPTRSVPQAGYNNSSIKDAETGSYGGAKVTDF</sequence>
<feature type="transmembrane region" description="Helical" evidence="1">
    <location>
        <begin position="195"/>
        <end position="218"/>
    </location>
</feature>
<dbReference type="InterPro" id="IPR045339">
    <property type="entry name" value="DUF6534"/>
</dbReference>
<gene>
    <name evidence="3" type="ORF">MVEN_01412000</name>
</gene>
<dbReference type="AlphaFoldDB" id="A0A8H6XXE5"/>
<evidence type="ECO:0000259" key="2">
    <source>
        <dbReference type="Pfam" id="PF20152"/>
    </source>
</evidence>
<evidence type="ECO:0000313" key="3">
    <source>
        <dbReference type="EMBL" id="KAF7348917.1"/>
    </source>
</evidence>